<evidence type="ECO:0000313" key="8">
    <source>
        <dbReference type="Proteomes" id="UP000314986"/>
    </source>
</evidence>
<feature type="domain" description="Glycosyltransferase family 18 catalytic" evidence="5">
    <location>
        <begin position="165"/>
        <end position="204"/>
    </location>
</feature>
<name>A0A4W3K719_CALMI</name>
<dbReference type="AlphaFoldDB" id="A0A4W3K719"/>
<keyword evidence="8" id="KW-1185">Reference proteome</keyword>
<dbReference type="InterPro" id="IPR026116">
    <property type="entry name" value="GT18_cat"/>
</dbReference>
<reference evidence="8" key="1">
    <citation type="journal article" date="2006" name="Science">
        <title>Ancient noncoding elements conserved in the human genome.</title>
        <authorList>
            <person name="Venkatesh B."/>
            <person name="Kirkness E.F."/>
            <person name="Loh Y.H."/>
            <person name="Halpern A.L."/>
            <person name="Lee A.P."/>
            <person name="Johnson J."/>
            <person name="Dandona N."/>
            <person name="Viswanathan L.D."/>
            <person name="Tay A."/>
            <person name="Venter J.C."/>
            <person name="Strausberg R.L."/>
            <person name="Brenner S."/>
        </authorList>
    </citation>
    <scope>NUCLEOTIDE SEQUENCE [LARGE SCALE GENOMIC DNA]</scope>
</reference>
<sequence length="216" mass="24210">MFGNPCRRKASQKLSVLLIIFGFVWGLMLLRYTIQYPRHENSVKLREQILELSKRYVRVLAEENQNMIDGASMAGSADLKKTIAVLLDDILQRLGKLENKVDDIATIGSTNSTNSTSGNVVQAPPSKQGNVPVISDLCGLTSIDGFPHCEEKIMWMKEMWQSESCYANYGVNGSTCSFIVYLSEVENFCPMHPVRIRQIADDTALKPKVREHPVIS</sequence>
<keyword evidence="3" id="KW-0325">Glycoprotein</keyword>
<dbReference type="InterPro" id="IPR042759">
    <property type="entry name" value="CCDC126"/>
</dbReference>
<dbReference type="GO" id="GO:0030144">
    <property type="term" value="F:alpha-1,6-mannosylglycoprotein 6-beta-N-acetylglucosaminyltransferase activity"/>
    <property type="evidence" value="ECO:0007669"/>
    <property type="project" value="InterPro"/>
</dbReference>
<dbReference type="Proteomes" id="UP000314986">
    <property type="component" value="Unassembled WGS sequence"/>
</dbReference>
<reference evidence="8" key="3">
    <citation type="journal article" date="2014" name="Nature">
        <title>Elephant shark genome provides unique insights into gnathostome evolution.</title>
        <authorList>
            <consortium name="International Elephant Shark Genome Sequencing Consortium"/>
            <person name="Venkatesh B."/>
            <person name="Lee A.P."/>
            <person name="Ravi V."/>
            <person name="Maurya A.K."/>
            <person name="Lian M.M."/>
            <person name="Swann J.B."/>
            <person name="Ohta Y."/>
            <person name="Flajnik M.F."/>
            <person name="Sutoh Y."/>
            <person name="Kasahara M."/>
            <person name="Hoon S."/>
            <person name="Gangu V."/>
            <person name="Roy S.W."/>
            <person name="Irimia M."/>
            <person name="Korzh V."/>
            <person name="Kondrychyn I."/>
            <person name="Lim Z.W."/>
            <person name="Tay B.H."/>
            <person name="Tohari S."/>
            <person name="Kong K.W."/>
            <person name="Ho S."/>
            <person name="Lorente-Galdos B."/>
            <person name="Quilez J."/>
            <person name="Marques-Bonet T."/>
            <person name="Raney B.J."/>
            <person name="Ingham P.W."/>
            <person name="Tay A."/>
            <person name="Hillier L.W."/>
            <person name="Minx P."/>
            <person name="Boehm T."/>
            <person name="Wilson R.K."/>
            <person name="Brenner S."/>
            <person name="Warren W.C."/>
        </authorList>
    </citation>
    <scope>NUCLEOTIDE SEQUENCE [LARGE SCALE GENOMIC DNA]</scope>
</reference>
<protein>
    <submittedName>
        <fullName evidence="7">Uncharacterized protein</fullName>
    </submittedName>
</protein>
<dbReference type="Pfam" id="PF15027">
    <property type="entry name" value="MGT5A_N"/>
    <property type="match status" value="1"/>
</dbReference>
<evidence type="ECO:0000256" key="1">
    <source>
        <dbReference type="ARBA" id="ARBA00004613"/>
    </source>
</evidence>
<organism evidence="7 8">
    <name type="scientific">Callorhinchus milii</name>
    <name type="common">Ghost shark</name>
    <dbReference type="NCBI Taxonomy" id="7868"/>
    <lineage>
        <taxon>Eukaryota</taxon>
        <taxon>Metazoa</taxon>
        <taxon>Chordata</taxon>
        <taxon>Craniata</taxon>
        <taxon>Vertebrata</taxon>
        <taxon>Chondrichthyes</taxon>
        <taxon>Holocephali</taxon>
        <taxon>Chimaeriformes</taxon>
        <taxon>Callorhinchidae</taxon>
        <taxon>Callorhinchus</taxon>
    </lineage>
</organism>
<accession>A0A4W3K719</accession>
<feature type="transmembrane region" description="Helical" evidence="4">
    <location>
        <begin position="14"/>
        <end position="34"/>
    </location>
</feature>
<feature type="domain" description="MGT5A-like N-terminal" evidence="6">
    <location>
        <begin position="7"/>
        <end position="130"/>
    </location>
</feature>
<dbReference type="GO" id="GO:0005576">
    <property type="term" value="C:extracellular region"/>
    <property type="evidence" value="ECO:0007669"/>
    <property type="project" value="UniProtKB-SubCell"/>
</dbReference>
<dbReference type="PANTHER" id="PTHR46941">
    <property type="entry name" value="COILED-COIL DOMAIN-CONTAINING PROTEIN 126"/>
    <property type="match status" value="1"/>
</dbReference>
<dbReference type="GeneTree" id="ENSGT00940000153470"/>
<evidence type="ECO:0000259" key="5">
    <source>
        <dbReference type="Pfam" id="PF15024"/>
    </source>
</evidence>
<keyword evidence="2" id="KW-0964">Secreted</keyword>
<comment type="subcellular location">
    <subcellularLocation>
        <location evidence="1">Secreted</location>
    </subcellularLocation>
</comment>
<dbReference type="InterPro" id="IPR027833">
    <property type="entry name" value="MGT5A-like_N"/>
</dbReference>
<dbReference type="PANTHER" id="PTHR46941:SF1">
    <property type="entry name" value="COILED-COIL DOMAIN-CONTAINING PROTEIN 126"/>
    <property type="match status" value="1"/>
</dbReference>
<dbReference type="Pfam" id="PF15024">
    <property type="entry name" value="Glyco_transf_18"/>
    <property type="match status" value="1"/>
</dbReference>
<reference evidence="7" key="4">
    <citation type="submission" date="2025-08" db="UniProtKB">
        <authorList>
            <consortium name="Ensembl"/>
        </authorList>
    </citation>
    <scope>IDENTIFICATION</scope>
</reference>
<dbReference type="GO" id="GO:0016020">
    <property type="term" value="C:membrane"/>
    <property type="evidence" value="ECO:0007669"/>
    <property type="project" value="TreeGrafter"/>
</dbReference>
<evidence type="ECO:0000256" key="3">
    <source>
        <dbReference type="ARBA" id="ARBA00023180"/>
    </source>
</evidence>
<reference evidence="8" key="2">
    <citation type="journal article" date="2007" name="PLoS Biol.">
        <title>Survey sequencing and comparative analysis of the elephant shark (Callorhinchus milii) genome.</title>
        <authorList>
            <person name="Venkatesh B."/>
            <person name="Kirkness E.F."/>
            <person name="Loh Y.H."/>
            <person name="Halpern A.L."/>
            <person name="Lee A.P."/>
            <person name="Johnson J."/>
            <person name="Dandona N."/>
            <person name="Viswanathan L.D."/>
            <person name="Tay A."/>
            <person name="Venter J.C."/>
            <person name="Strausberg R.L."/>
            <person name="Brenner S."/>
        </authorList>
    </citation>
    <scope>NUCLEOTIDE SEQUENCE [LARGE SCALE GENOMIC DNA]</scope>
</reference>
<reference evidence="7" key="5">
    <citation type="submission" date="2025-09" db="UniProtKB">
        <authorList>
            <consortium name="Ensembl"/>
        </authorList>
    </citation>
    <scope>IDENTIFICATION</scope>
</reference>
<keyword evidence="4" id="KW-0812">Transmembrane</keyword>
<dbReference type="Ensembl" id="ENSCMIT00000040681.1">
    <property type="protein sequence ID" value="ENSCMIP00000040110.1"/>
    <property type="gene ID" value="ENSCMIG00000016763.1"/>
</dbReference>
<keyword evidence="4" id="KW-0472">Membrane</keyword>
<dbReference type="UniPathway" id="UPA00378"/>
<evidence type="ECO:0000259" key="6">
    <source>
        <dbReference type="Pfam" id="PF15027"/>
    </source>
</evidence>
<evidence type="ECO:0000256" key="4">
    <source>
        <dbReference type="SAM" id="Phobius"/>
    </source>
</evidence>
<keyword evidence="4" id="KW-1133">Transmembrane helix</keyword>
<evidence type="ECO:0000256" key="2">
    <source>
        <dbReference type="ARBA" id="ARBA00022525"/>
    </source>
</evidence>
<evidence type="ECO:0000313" key="7">
    <source>
        <dbReference type="Ensembl" id="ENSCMIP00000040110.1"/>
    </source>
</evidence>
<proteinExistence type="predicted"/>